<dbReference type="Pfam" id="PF13181">
    <property type="entry name" value="TPR_8"/>
    <property type="match status" value="1"/>
</dbReference>
<keyword evidence="2" id="KW-0802">TPR repeat</keyword>
<dbReference type="STRING" id="1123272.SAMN02745824_1393"/>
<evidence type="ECO:0000313" key="4">
    <source>
        <dbReference type="Proteomes" id="UP000185192"/>
    </source>
</evidence>
<dbReference type="Pfam" id="PF13469">
    <property type="entry name" value="Sulfotransfer_3"/>
    <property type="match status" value="1"/>
</dbReference>
<dbReference type="InterPro" id="IPR027417">
    <property type="entry name" value="P-loop_NTPase"/>
</dbReference>
<dbReference type="GO" id="GO:0008476">
    <property type="term" value="F:protein-tyrosine sulfotransferase activity"/>
    <property type="evidence" value="ECO:0007669"/>
    <property type="project" value="InterPro"/>
</dbReference>
<keyword evidence="1" id="KW-0808">Transferase</keyword>
<dbReference type="Pfam" id="PF13432">
    <property type="entry name" value="TPR_16"/>
    <property type="match status" value="3"/>
</dbReference>
<feature type="repeat" description="TPR" evidence="2">
    <location>
        <begin position="250"/>
        <end position="283"/>
    </location>
</feature>
<dbReference type="InterPro" id="IPR019734">
    <property type="entry name" value="TPR_rpt"/>
</dbReference>
<dbReference type="Gene3D" id="1.25.40.10">
    <property type="entry name" value="Tetratricopeptide repeat domain"/>
    <property type="match status" value="3"/>
</dbReference>
<dbReference type="RefSeq" id="WP_084192535.1">
    <property type="nucleotide sequence ID" value="NZ_FSQW01000001.1"/>
</dbReference>
<dbReference type="Proteomes" id="UP000185192">
    <property type="component" value="Unassembled WGS sequence"/>
</dbReference>
<gene>
    <name evidence="3" type="ORF">SAMN02745824_1393</name>
</gene>
<dbReference type="PANTHER" id="PTHR12788:SF10">
    <property type="entry name" value="PROTEIN-TYROSINE SULFOTRANSFERASE"/>
    <property type="match status" value="1"/>
</dbReference>
<keyword evidence="4" id="KW-1185">Reference proteome</keyword>
<feature type="repeat" description="TPR" evidence="2">
    <location>
        <begin position="148"/>
        <end position="181"/>
    </location>
</feature>
<reference evidence="4" key="1">
    <citation type="submission" date="2016-11" db="EMBL/GenBank/DDBJ databases">
        <authorList>
            <person name="Varghese N."/>
            <person name="Submissions S."/>
        </authorList>
    </citation>
    <scope>NUCLEOTIDE SEQUENCE [LARGE SCALE GENOMIC DNA]</scope>
    <source>
        <strain evidence="4">DSM 22363</strain>
    </source>
</reference>
<proteinExistence type="predicted"/>
<protein>
    <submittedName>
        <fullName evidence="3">Flp pilus assembly protein TadD, contains TPR repeats</fullName>
    </submittedName>
</protein>
<evidence type="ECO:0000256" key="1">
    <source>
        <dbReference type="ARBA" id="ARBA00022679"/>
    </source>
</evidence>
<dbReference type="OrthoDB" id="9800698at2"/>
<organism evidence="3 4">
    <name type="scientific">Parasphingorhabdus marina DSM 22363</name>
    <dbReference type="NCBI Taxonomy" id="1123272"/>
    <lineage>
        <taxon>Bacteria</taxon>
        <taxon>Pseudomonadati</taxon>
        <taxon>Pseudomonadota</taxon>
        <taxon>Alphaproteobacteria</taxon>
        <taxon>Sphingomonadales</taxon>
        <taxon>Sphingomonadaceae</taxon>
        <taxon>Parasphingorhabdus</taxon>
    </lineage>
</organism>
<dbReference type="Gene3D" id="3.40.50.300">
    <property type="entry name" value="P-loop containing nucleotide triphosphate hydrolases"/>
    <property type="match status" value="1"/>
</dbReference>
<dbReference type="SUPFAM" id="SSF48452">
    <property type="entry name" value="TPR-like"/>
    <property type="match status" value="2"/>
</dbReference>
<dbReference type="EMBL" id="FSQW01000001">
    <property type="protein sequence ID" value="SIN64449.1"/>
    <property type="molecule type" value="Genomic_DNA"/>
</dbReference>
<dbReference type="SUPFAM" id="SSF52540">
    <property type="entry name" value="P-loop containing nucleoside triphosphate hydrolases"/>
    <property type="match status" value="1"/>
</dbReference>
<dbReference type="InterPro" id="IPR011990">
    <property type="entry name" value="TPR-like_helical_dom_sf"/>
</dbReference>
<name>A0A1N6D142_9SPHN</name>
<dbReference type="AlphaFoldDB" id="A0A1N6D142"/>
<evidence type="ECO:0000256" key="2">
    <source>
        <dbReference type="PROSITE-ProRule" id="PRU00339"/>
    </source>
</evidence>
<sequence length="672" mass="75303">MTDQSSSILDSNDLLNQALQAAQQGQFAQARTIAETALQGETGDAAPLHGFLGMVCARSGDLPAATDHLAQAHALLPQDITIACNLISLLMDQERDAEALAVSSAELMQKDESLRVGRFRGFLAQKQDDFASAADAYEFVIARQPDDFECWNNLGNARTGLGDHEGAVAALRRAIELDPGAAPSRLNLASALEALEQTEEAEAELIKAVDEFPEDPRLPYQLYIFYKTQLRQEEAVAALITAADRDPSSADIQLKLGIEYGVLRRTEDAERAYKRTIELDPKELDAYLGLAIQYEHTNQEEEFGPLIARAHQNGIAPEPLSYIEALGLRREKKFEEALTKLDAVPADVEPIRTTHMRATLLDRLDKPDEAFAVYTEANRLAYEDNPTEPLNRARELREQLAGEIAMLTPQWRDSWRQATIADDRIDPVFLVGFPRSGTTLLDTILMGHPGTVVMEEQPPLNHVEEALGGLAALPDMDSEAIMKARDHYFAEVFKIQPVTPGQLLVDKSPLFLYRLPLIQRLFPKSKIILALRHPCDVVLSCFMANFRLNSAMANFLRLSDAAELYDLVFRHWNTSLALFPSHVHPIVYEQLVEDVAGEVRPLFKFLELEWDEAVLDHSRTARSRGLITTASYSQVTEPIYQRASGRWIRYREKLHPILPTLTPWIEHYGYDS</sequence>
<dbReference type="SMART" id="SM00028">
    <property type="entry name" value="TPR"/>
    <property type="match status" value="7"/>
</dbReference>
<dbReference type="PANTHER" id="PTHR12788">
    <property type="entry name" value="PROTEIN-TYROSINE SULFOTRANSFERASE 2"/>
    <property type="match status" value="1"/>
</dbReference>
<dbReference type="InterPro" id="IPR026634">
    <property type="entry name" value="TPST-like"/>
</dbReference>
<dbReference type="PROSITE" id="PS50005">
    <property type="entry name" value="TPR"/>
    <property type="match status" value="2"/>
</dbReference>
<evidence type="ECO:0000313" key="3">
    <source>
        <dbReference type="EMBL" id="SIN64449.1"/>
    </source>
</evidence>
<accession>A0A1N6D142</accession>